<proteinExistence type="predicted"/>
<evidence type="ECO:0000313" key="1">
    <source>
        <dbReference type="EMBL" id="KKT51688.1"/>
    </source>
</evidence>
<evidence type="ECO:0000313" key="2">
    <source>
        <dbReference type="Proteomes" id="UP000034006"/>
    </source>
</evidence>
<organism evidence="1 2">
    <name type="scientific">Candidatus Collierbacteria bacterium GW2011_GWB2_44_22</name>
    <dbReference type="NCBI Taxonomy" id="1618387"/>
    <lineage>
        <taxon>Bacteria</taxon>
        <taxon>Candidatus Collieribacteriota</taxon>
    </lineage>
</organism>
<dbReference type="AlphaFoldDB" id="A0A0G1HYP9"/>
<gene>
    <name evidence="1" type="ORF">UW44_C0008G0010</name>
</gene>
<dbReference type="EMBL" id="LCIH01000008">
    <property type="protein sequence ID" value="KKT51688.1"/>
    <property type="molecule type" value="Genomic_DNA"/>
</dbReference>
<protein>
    <submittedName>
        <fullName evidence="1">Uncharacterized protein</fullName>
    </submittedName>
</protein>
<accession>A0A0G1HYP9</accession>
<reference evidence="1 2" key="1">
    <citation type="journal article" date="2015" name="Nature">
        <title>rRNA introns, odd ribosomes, and small enigmatic genomes across a large radiation of phyla.</title>
        <authorList>
            <person name="Brown C.T."/>
            <person name="Hug L.A."/>
            <person name="Thomas B.C."/>
            <person name="Sharon I."/>
            <person name="Castelle C.J."/>
            <person name="Singh A."/>
            <person name="Wilkins M.J."/>
            <person name="Williams K.H."/>
            <person name="Banfield J.F."/>
        </authorList>
    </citation>
    <scope>NUCLEOTIDE SEQUENCE [LARGE SCALE GENOMIC DNA]</scope>
</reference>
<name>A0A0G1HYP9_9BACT</name>
<sequence length="98" mass="10786">MSYPDPDTVVWQVFAPVEGAFVRMGAEPAYDTFELALVQAYEDLEQAGSAFLCSFKAGDLKLNGTTFRTLSSHRLRVNGEMIQPDRSGGPMIINLKEA</sequence>
<comment type="caution">
    <text evidence="1">The sequence shown here is derived from an EMBL/GenBank/DDBJ whole genome shotgun (WGS) entry which is preliminary data.</text>
</comment>
<dbReference type="Proteomes" id="UP000034006">
    <property type="component" value="Unassembled WGS sequence"/>
</dbReference>